<keyword evidence="2" id="KW-1185">Reference proteome</keyword>
<organism evidence="1 2">
    <name type="scientific">Shouchella lehensis G1</name>
    <dbReference type="NCBI Taxonomy" id="1246626"/>
    <lineage>
        <taxon>Bacteria</taxon>
        <taxon>Bacillati</taxon>
        <taxon>Bacillota</taxon>
        <taxon>Bacilli</taxon>
        <taxon>Bacillales</taxon>
        <taxon>Bacillaceae</taxon>
        <taxon>Shouchella</taxon>
    </lineage>
</organism>
<evidence type="ECO:0008006" key="3">
    <source>
        <dbReference type="Google" id="ProtNLM"/>
    </source>
</evidence>
<evidence type="ECO:0000313" key="2">
    <source>
        <dbReference type="Proteomes" id="UP000027142"/>
    </source>
</evidence>
<dbReference type="AlphaFoldDB" id="A0A060M8W6"/>
<dbReference type="PATRIC" id="fig|1246626.3.peg.3958"/>
<sequence length="48" mass="5453">MIAACEEHIELALDVAVDEWETAPIVEQAKEPRTCQFCEEKAVYTLTK</sequence>
<name>A0A060M8W6_9BACI</name>
<dbReference type="HOGENOM" id="CLU_191190_1_0_9"/>
<dbReference type="KEGG" id="ble:BleG1_3962"/>
<accession>A0A060M8W6</accession>
<dbReference type="Pfam" id="PF14116">
    <property type="entry name" value="YyzF"/>
    <property type="match status" value="1"/>
</dbReference>
<reference evidence="1 2" key="1">
    <citation type="journal article" date="2014" name="Gene">
        <title>A comparative genomic analysis of the alkalitolerant soil bacterium Bacillus lehensis G1.</title>
        <authorList>
            <person name="Noor Y.M."/>
            <person name="Samsulrizal N.H."/>
            <person name="Jema'on N.A."/>
            <person name="Low K.O."/>
            <person name="Ramli A.N."/>
            <person name="Alias N.I."/>
            <person name="Damis S.I."/>
            <person name="Fuzi S.F."/>
            <person name="Isa M.N."/>
            <person name="Murad A.M."/>
            <person name="Raih M.F."/>
            <person name="Bakar F.D."/>
            <person name="Najimudin N."/>
            <person name="Mahadi N.M."/>
            <person name="Illias R.M."/>
        </authorList>
    </citation>
    <scope>NUCLEOTIDE SEQUENCE [LARGE SCALE GENOMIC DNA]</scope>
    <source>
        <strain evidence="1 2">G1</strain>
    </source>
</reference>
<dbReference type="Proteomes" id="UP000027142">
    <property type="component" value="Chromosome"/>
</dbReference>
<protein>
    <recommendedName>
        <fullName evidence="3">CxxH/CxxC protein</fullName>
    </recommendedName>
</protein>
<dbReference type="InterPro" id="IPR025626">
    <property type="entry name" value="YyzF"/>
</dbReference>
<dbReference type="STRING" id="1246626.BleG1_3962"/>
<proteinExistence type="predicted"/>
<dbReference type="OrthoDB" id="1652387at2"/>
<dbReference type="EMBL" id="CP003923">
    <property type="protein sequence ID" value="AIC96509.1"/>
    <property type="molecule type" value="Genomic_DNA"/>
</dbReference>
<gene>
    <name evidence="1" type="ORF">BleG1_3962</name>
</gene>
<dbReference type="NCBIfam" id="TIGR04129">
    <property type="entry name" value="CxxH_BA5709"/>
    <property type="match status" value="1"/>
</dbReference>
<evidence type="ECO:0000313" key="1">
    <source>
        <dbReference type="EMBL" id="AIC96509.1"/>
    </source>
</evidence>
<dbReference type="RefSeq" id="WP_078440283.1">
    <property type="nucleotide sequence ID" value="NZ_CP003923.1"/>
</dbReference>